<protein>
    <submittedName>
        <fullName evidence="1">Uncharacterized protein</fullName>
    </submittedName>
</protein>
<evidence type="ECO:0000313" key="1">
    <source>
        <dbReference type="EMBL" id="KAH6880092.1"/>
    </source>
</evidence>
<organism evidence="1 2">
    <name type="scientific">Thelonectria olida</name>
    <dbReference type="NCBI Taxonomy" id="1576542"/>
    <lineage>
        <taxon>Eukaryota</taxon>
        <taxon>Fungi</taxon>
        <taxon>Dikarya</taxon>
        <taxon>Ascomycota</taxon>
        <taxon>Pezizomycotina</taxon>
        <taxon>Sordariomycetes</taxon>
        <taxon>Hypocreomycetidae</taxon>
        <taxon>Hypocreales</taxon>
        <taxon>Nectriaceae</taxon>
        <taxon>Thelonectria</taxon>
    </lineage>
</organism>
<dbReference type="AlphaFoldDB" id="A0A9P8VUQ8"/>
<name>A0A9P8VUQ8_9HYPO</name>
<dbReference type="EMBL" id="JAGPYM010000027">
    <property type="protein sequence ID" value="KAH6880092.1"/>
    <property type="molecule type" value="Genomic_DNA"/>
</dbReference>
<keyword evidence="2" id="KW-1185">Reference proteome</keyword>
<sequence length="335" mass="37615">MSTYRWLRLSVLDDDNAGRLLTGQKGLAISGSLTLKILLHALIPGLGTTSSHFDVLSDQIRVSQCVGTTLDISEIETSLSGSTRSMRESVSHSRPCLTTSEGWVEGDHKPVKHSELVVHPTAQGRIRMDFNSAKRHRFGTRRNIVLHVVVTNGGIDGSNCMNREGFAHGIRELHLCRGQLGWRVARPNRSHWDRRLFSNQREEHKLHVRINLLPPGWPRNKNRNRTWDSDDGSWGRNRSWGLANRNWLLANNTNNRHSCAAGHVVIDCRLHCTPVHRSSIIPVVPACIPDEHAMGTILKLVADLVRRLEVNTIESDSISHGNKSQHHIQLEAIVV</sequence>
<comment type="caution">
    <text evidence="1">The sequence shown here is derived from an EMBL/GenBank/DDBJ whole genome shotgun (WGS) entry which is preliminary data.</text>
</comment>
<accession>A0A9P8VUQ8</accession>
<gene>
    <name evidence="1" type="ORF">B0T10DRAFT_495827</name>
</gene>
<proteinExistence type="predicted"/>
<evidence type="ECO:0000313" key="2">
    <source>
        <dbReference type="Proteomes" id="UP000777438"/>
    </source>
</evidence>
<reference evidence="1 2" key="1">
    <citation type="journal article" date="2021" name="Nat. Commun.">
        <title>Genetic determinants of endophytism in the Arabidopsis root mycobiome.</title>
        <authorList>
            <person name="Mesny F."/>
            <person name="Miyauchi S."/>
            <person name="Thiergart T."/>
            <person name="Pickel B."/>
            <person name="Atanasova L."/>
            <person name="Karlsson M."/>
            <person name="Huettel B."/>
            <person name="Barry K.W."/>
            <person name="Haridas S."/>
            <person name="Chen C."/>
            <person name="Bauer D."/>
            <person name="Andreopoulos W."/>
            <person name="Pangilinan J."/>
            <person name="LaButti K."/>
            <person name="Riley R."/>
            <person name="Lipzen A."/>
            <person name="Clum A."/>
            <person name="Drula E."/>
            <person name="Henrissat B."/>
            <person name="Kohler A."/>
            <person name="Grigoriev I.V."/>
            <person name="Martin F.M."/>
            <person name="Hacquard S."/>
        </authorList>
    </citation>
    <scope>NUCLEOTIDE SEQUENCE [LARGE SCALE GENOMIC DNA]</scope>
    <source>
        <strain evidence="1 2">MPI-CAGE-CH-0241</strain>
    </source>
</reference>
<dbReference type="Proteomes" id="UP000777438">
    <property type="component" value="Unassembled WGS sequence"/>
</dbReference>